<comment type="caution">
    <text evidence="1">The sequence shown here is derived from an EMBL/GenBank/DDBJ whole genome shotgun (WGS) entry which is preliminary data.</text>
</comment>
<dbReference type="AlphaFoldDB" id="A0A9W8EAZ9"/>
<protein>
    <submittedName>
        <fullName evidence="1">Uncharacterized protein</fullName>
    </submittedName>
</protein>
<evidence type="ECO:0000313" key="1">
    <source>
        <dbReference type="EMBL" id="KAJ1973157.1"/>
    </source>
</evidence>
<sequence>MPTFGAFQPSAKPLTSVSHGSNVNLVTSSALHAKPATPEQLPLVSGTTVSYTAAVLSSAQVSQPLSQPFRHAVAPSCTAPTGPFATSTPLVSSATSALTPDKPLTSPMSVPASQMAPRAPNPIGPTHAFAVKPLPSPPPSKPAPLLTEKEADALASDIYQRLAQHELETLVNAVYTEEQAFHRQAQATWCHALASGFIQGQFEICAYLTCIHHLAQARFQYRLRQRAFVIWRTRRAQREASRMAHQEYFEYTQHQLASVQSAPDLARTLAAVDSRARHHQRLLGGNLSRQPSYAGGLASGAQYAQLLQTTLQRGTAQRTLWESAQLGVWLKHMWVQALQSNAFTASNTSSDASLWDTSTLATPCQLWLAPSSAPYDAPALWLTRQFQASQNSDAVNQTSDQLPITHDPELTQSSSYFANCSTALPESNTIFCAQAVASEHPVRLTQVSVATLAPALPVTIDNETTLTGLLFPNAACDPLPSATMASSMPMARMDRYWATERTRLQTALKHFTHCRHVPLVVVYWPTEHDTPDPLKLRAQIADRLGLPQLRSTHQIYDYLVVVMALGPTESPQRTLLTRLKASLRWLAEMWIDLAPSTIRLIPVPDMVRAAQNQLIDALTAWNPLSAQEYLVGEIDIRQCFLPISHSPPLAGQWWPQFVSLLVPWMRSGFQLLTGILITYVDELDQLVLEASPAMPAYSALGDILDWTHLRSWTADSSFSSSTAPCDANGLACIVDYFYHQIDQTICSPILAEQDVDQLRRAIWRALDDYYRQVTVTLWPAAAHATPSQPPVCDLTLLLPPLGFLVSRIASFVFQAALYRIGDQAGVLPKRQVVP</sequence>
<dbReference type="Proteomes" id="UP001151582">
    <property type="component" value="Unassembled WGS sequence"/>
</dbReference>
<evidence type="ECO:0000313" key="2">
    <source>
        <dbReference type="Proteomes" id="UP001151582"/>
    </source>
</evidence>
<accession>A0A9W8EAZ9</accession>
<feature type="non-terminal residue" evidence="1">
    <location>
        <position position="834"/>
    </location>
</feature>
<dbReference type="EMBL" id="JANBQB010000880">
    <property type="protein sequence ID" value="KAJ1973157.1"/>
    <property type="molecule type" value="Genomic_DNA"/>
</dbReference>
<reference evidence="1" key="1">
    <citation type="submission" date="2022-07" db="EMBL/GenBank/DDBJ databases">
        <title>Phylogenomic reconstructions and comparative analyses of Kickxellomycotina fungi.</title>
        <authorList>
            <person name="Reynolds N.K."/>
            <person name="Stajich J.E."/>
            <person name="Barry K."/>
            <person name="Grigoriev I.V."/>
            <person name="Crous P."/>
            <person name="Smith M.E."/>
        </authorList>
    </citation>
    <scope>NUCLEOTIDE SEQUENCE</scope>
    <source>
        <strain evidence="1">RSA 567</strain>
    </source>
</reference>
<organism evidence="1 2">
    <name type="scientific">Dimargaris verticillata</name>
    <dbReference type="NCBI Taxonomy" id="2761393"/>
    <lineage>
        <taxon>Eukaryota</taxon>
        <taxon>Fungi</taxon>
        <taxon>Fungi incertae sedis</taxon>
        <taxon>Zoopagomycota</taxon>
        <taxon>Kickxellomycotina</taxon>
        <taxon>Dimargaritomycetes</taxon>
        <taxon>Dimargaritales</taxon>
        <taxon>Dimargaritaceae</taxon>
        <taxon>Dimargaris</taxon>
    </lineage>
</organism>
<proteinExistence type="predicted"/>
<keyword evidence="2" id="KW-1185">Reference proteome</keyword>
<gene>
    <name evidence="1" type="ORF">H4R34_005174</name>
</gene>
<name>A0A9W8EAZ9_9FUNG</name>